<evidence type="ECO:0000256" key="1">
    <source>
        <dbReference type="ARBA" id="ARBA00023002"/>
    </source>
</evidence>
<feature type="domain" description="Luciferase-like" evidence="2">
    <location>
        <begin position="17"/>
        <end position="309"/>
    </location>
</feature>
<sequence>MEKKLTEFGVVMEPVPRCSAEMAARIEQMGFDSVLCPDTQNLSADPYGQLSLMANQTETLKIGTGVTHPVTREAAVTASAMATLQEESGGRVICGIGRGDSSAAHIGKKQATTEELRNYVLRLKTYFNGDPVDVGTMQSPIRWIDPKIIQPVPIDIACTGPKTIAMACEVSDQISFAVGSAKERMGWAIKTAEDHLERIGRTRENIKIGAYVNLICDYNEKKAISMARMLAGLVAHFTAMKEAPTEHLPKQLKPITEQLQTEYDMKNHSSEKGEHLELIDDEFIEWFSIAGPPQKCIDRLGELIEMGLDYVYLLGGSPVPEPRNMRLRAMVDQTEIFAKEVLPSFK</sequence>
<gene>
    <name evidence="3" type="ORF">METZ01_LOCUS118687</name>
</gene>
<dbReference type="SUPFAM" id="SSF51679">
    <property type="entry name" value="Bacterial luciferase-like"/>
    <property type="match status" value="1"/>
</dbReference>
<proteinExistence type="predicted"/>
<accession>A0A381XNL3</accession>
<organism evidence="3">
    <name type="scientific">marine metagenome</name>
    <dbReference type="NCBI Taxonomy" id="408172"/>
    <lineage>
        <taxon>unclassified sequences</taxon>
        <taxon>metagenomes</taxon>
        <taxon>ecological metagenomes</taxon>
    </lineage>
</organism>
<dbReference type="AlphaFoldDB" id="A0A381XNL3"/>
<evidence type="ECO:0000313" key="3">
    <source>
        <dbReference type="EMBL" id="SVA65833.1"/>
    </source>
</evidence>
<dbReference type="InterPro" id="IPR036661">
    <property type="entry name" value="Luciferase-like_sf"/>
</dbReference>
<protein>
    <recommendedName>
        <fullName evidence="2">Luciferase-like domain-containing protein</fullName>
    </recommendedName>
</protein>
<name>A0A381XNL3_9ZZZZ</name>
<reference evidence="3" key="1">
    <citation type="submission" date="2018-05" db="EMBL/GenBank/DDBJ databases">
        <authorList>
            <person name="Lanie J.A."/>
            <person name="Ng W.-L."/>
            <person name="Kazmierczak K.M."/>
            <person name="Andrzejewski T.M."/>
            <person name="Davidsen T.M."/>
            <person name="Wayne K.J."/>
            <person name="Tettelin H."/>
            <person name="Glass J.I."/>
            <person name="Rusch D."/>
            <person name="Podicherti R."/>
            <person name="Tsui H.-C.T."/>
            <person name="Winkler M.E."/>
        </authorList>
    </citation>
    <scope>NUCLEOTIDE SEQUENCE</scope>
</reference>
<evidence type="ECO:0000259" key="2">
    <source>
        <dbReference type="Pfam" id="PF00296"/>
    </source>
</evidence>
<dbReference type="EMBL" id="UINC01015673">
    <property type="protein sequence ID" value="SVA65833.1"/>
    <property type="molecule type" value="Genomic_DNA"/>
</dbReference>
<dbReference type="PANTHER" id="PTHR43244:SF1">
    <property type="entry name" value="5,10-METHYLENETETRAHYDROMETHANOPTERIN REDUCTASE"/>
    <property type="match status" value="1"/>
</dbReference>
<dbReference type="InterPro" id="IPR011251">
    <property type="entry name" value="Luciferase-like_dom"/>
</dbReference>
<dbReference type="Pfam" id="PF00296">
    <property type="entry name" value="Bac_luciferase"/>
    <property type="match status" value="1"/>
</dbReference>
<keyword evidence="1" id="KW-0560">Oxidoreductase</keyword>
<dbReference type="Gene3D" id="3.20.20.30">
    <property type="entry name" value="Luciferase-like domain"/>
    <property type="match status" value="1"/>
</dbReference>
<dbReference type="InterPro" id="IPR050564">
    <property type="entry name" value="F420-G6PD/mer"/>
</dbReference>
<dbReference type="PANTHER" id="PTHR43244">
    <property type="match status" value="1"/>
</dbReference>
<dbReference type="GO" id="GO:0016705">
    <property type="term" value="F:oxidoreductase activity, acting on paired donors, with incorporation or reduction of molecular oxygen"/>
    <property type="evidence" value="ECO:0007669"/>
    <property type="project" value="InterPro"/>
</dbReference>